<dbReference type="InterPro" id="IPR004754">
    <property type="entry name" value="Amino_acid_antiprt"/>
</dbReference>
<evidence type="ECO:0000256" key="7">
    <source>
        <dbReference type="ARBA" id="ARBA00022989"/>
    </source>
</evidence>
<evidence type="ECO:0000256" key="2">
    <source>
        <dbReference type="ARBA" id="ARBA00008220"/>
    </source>
</evidence>
<reference evidence="12" key="3">
    <citation type="submission" date="2018-04" db="EMBL/GenBank/DDBJ databases">
        <title>Draft Genome Sequences of 10 Lactobacillus Species from 22 Commercial Probiotic Products.</title>
        <authorList>
            <person name="Gangiredla J."/>
            <person name="Barnaba T.J."/>
            <person name="Mammel M.K."/>
            <person name="Lacher D.W."/>
            <person name="Elkins C.A."/>
            <person name="Lampel K.A."/>
            <person name="Whitehouse C.A."/>
            <person name="Tartera C."/>
        </authorList>
    </citation>
    <scope>NUCLEOTIDE SEQUENCE [LARGE SCALE GENOMIC DNA]</scope>
    <source>
        <strain evidence="12">DS12_10</strain>
    </source>
</reference>
<dbReference type="Proteomes" id="UP000276940">
    <property type="component" value="Unassembled WGS sequence"/>
</dbReference>
<comment type="similarity">
    <text evidence="2">Belongs to the amino acid-polyamine-organocation (APC) superfamily. Basic amino acid/polyamine antiporter (APA) (TC 2.A.3.2) family.</text>
</comment>
<dbReference type="Gene3D" id="1.20.1740.10">
    <property type="entry name" value="Amino acid/polyamine transporter I"/>
    <property type="match status" value="1"/>
</dbReference>
<keyword evidence="5 9" id="KW-0812">Transmembrane</keyword>
<dbReference type="Proteomes" id="UP000244083">
    <property type="component" value="Unassembled WGS sequence"/>
</dbReference>
<protein>
    <submittedName>
        <fullName evidence="11">Amino acid permease</fullName>
    </submittedName>
</protein>
<feature type="transmembrane region" description="Helical" evidence="9">
    <location>
        <begin position="393"/>
        <end position="413"/>
    </location>
</feature>
<dbReference type="InterPro" id="IPR050367">
    <property type="entry name" value="APC_superfamily"/>
</dbReference>
<feature type="transmembrane region" description="Helical" evidence="9">
    <location>
        <begin position="419"/>
        <end position="436"/>
    </location>
</feature>
<evidence type="ECO:0000313" key="10">
    <source>
        <dbReference type="EMBL" id="PTV05238.1"/>
    </source>
</evidence>
<feature type="transmembrane region" description="Helical" evidence="9">
    <location>
        <begin position="159"/>
        <end position="179"/>
    </location>
</feature>
<dbReference type="GO" id="GO:0006865">
    <property type="term" value="P:amino acid transport"/>
    <property type="evidence" value="ECO:0007669"/>
    <property type="project" value="UniProtKB-KW"/>
</dbReference>
<evidence type="ECO:0000256" key="6">
    <source>
        <dbReference type="ARBA" id="ARBA00022970"/>
    </source>
</evidence>
<sequence length="473" mass="50990">MDEQKKGIGRGELIALIVSSCIGTGIFGITSDVAAAAAPGPALLAWIFVGIGFLMLVLSLNNLSEKRPDLTSGIFSYAGAGFGPLGEFISGWSYWLSAWLGNIAFATMLMSSIGTFFPTFKGGQNLPSIIIAIIFCWLLTILVNNGVESASFVNMIGTICKVLPLVIFIIMMVVCFKAGMFTADFWGRVANNASHGTTTGSVWEQMKGTLMTLIWVFIGVEGASVMASRAKSLTAAREASLISFGLLVVIYVLISILPYGALTRAELAGMGQPAIGHVLQATVGSWGSILINVGLIISTIVSWLSWTMLPAETTMLVADDKAMPKIWGKVNAKKAPTASLMITAVLQTIFLFSLLFTDKAYEFAYSLCSAAILFSYLFVGLYQMKYSSAHQEWGQFTIGLLSAAFMFACMFLAGWQEVLLVSISFIPGFYIYYLACKENDRKVTTAEKWTMALILILSVIAIWLVANGTIAIG</sequence>
<feature type="transmembrane region" description="Helical" evidence="9">
    <location>
        <begin position="208"/>
        <end position="227"/>
    </location>
</feature>
<dbReference type="PIRSF" id="PIRSF006060">
    <property type="entry name" value="AA_transporter"/>
    <property type="match status" value="1"/>
</dbReference>
<evidence type="ECO:0000313" key="13">
    <source>
        <dbReference type="Proteomes" id="UP000276940"/>
    </source>
</evidence>
<evidence type="ECO:0000256" key="9">
    <source>
        <dbReference type="SAM" id="Phobius"/>
    </source>
</evidence>
<feature type="transmembrane region" description="Helical" evidence="9">
    <location>
        <begin position="43"/>
        <end position="63"/>
    </location>
</feature>
<name>A0A081NS46_LIMRT</name>
<gene>
    <name evidence="11" type="ORF">C5O77_05870</name>
    <name evidence="10" type="ORF">DB325_00605</name>
</gene>
<evidence type="ECO:0000313" key="11">
    <source>
        <dbReference type="EMBL" id="RMX25073.1"/>
    </source>
</evidence>
<keyword evidence="4" id="KW-1003">Cell membrane</keyword>
<dbReference type="GO" id="GO:0005886">
    <property type="term" value="C:plasma membrane"/>
    <property type="evidence" value="ECO:0007669"/>
    <property type="project" value="UniProtKB-SubCell"/>
</dbReference>
<dbReference type="EMBL" id="QAZN01000001">
    <property type="protein sequence ID" value="PTV05238.1"/>
    <property type="molecule type" value="Genomic_DNA"/>
</dbReference>
<evidence type="ECO:0000256" key="3">
    <source>
        <dbReference type="ARBA" id="ARBA00022448"/>
    </source>
</evidence>
<comment type="subcellular location">
    <subcellularLocation>
        <location evidence="1">Cell membrane</location>
        <topology evidence="1">Multi-pass membrane protein</topology>
    </subcellularLocation>
</comment>
<dbReference type="RefSeq" id="WP_003666534.1">
    <property type="nucleotide sequence ID" value="NZ_CP015408.2"/>
</dbReference>
<evidence type="ECO:0000256" key="8">
    <source>
        <dbReference type="ARBA" id="ARBA00023136"/>
    </source>
</evidence>
<feature type="transmembrane region" description="Helical" evidence="9">
    <location>
        <begin position="129"/>
        <end position="147"/>
    </location>
</feature>
<feature type="transmembrane region" description="Helical" evidence="9">
    <location>
        <begin position="239"/>
        <end position="261"/>
    </location>
</feature>
<feature type="transmembrane region" description="Helical" evidence="9">
    <location>
        <begin position="281"/>
        <end position="306"/>
    </location>
</feature>
<dbReference type="EMBL" id="PTLS01000028">
    <property type="protein sequence ID" value="RMX25073.1"/>
    <property type="molecule type" value="Genomic_DNA"/>
</dbReference>
<evidence type="ECO:0000256" key="5">
    <source>
        <dbReference type="ARBA" id="ARBA00022692"/>
    </source>
</evidence>
<dbReference type="NCBIfam" id="TIGR00905">
    <property type="entry name" value="2A0302"/>
    <property type="match status" value="1"/>
</dbReference>
<feature type="transmembrane region" description="Helical" evidence="9">
    <location>
        <begin position="448"/>
        <end position="466"/>
    </location>
</feature>
<reference evidence="11 13" key="2">
    <citation type="journal article" date="2018" name="J Appl Environ Microbiol">
        <title>The gut symbionts Lactobacillus reuteri R2lc and 2010 encode a polyketide synthase cluster that activates the mammalian aryl-hydrocarbon receptor.</title>
        <authorList>
            <person name="Ozcam M."/>
            <person name="Roos S."/>
            <person name="Van Pijkeren J.P."/>
        </authorList>
    </citation>
    <scope>NUCLEOTIDE SEQUENCE [LARGE SCALE GENOMIC DNA]</scope>
    <source>
        <strain evidence="11 13">R2lc</strain>
    </source>
</reference>
<feature type="transmembrane region" description="Helical" evidence="9">
    <location>
        <begin position="338"/>
        <end position="357"/>
    </location>
</feature>
<evidence type="ECO:0000313" key="12">
    <source>
        <dbReference type="Proteomes" id="UP000244083"/>
    </source>
</evidence>
<keyword evidence="7 9" id="KW-1133">Transmembrane helix</keyword>
<dbReference type="InterPro" id="IPR002293">
    <property type="entry name" value="AA/rel_permease1"/>
</dbReference>
<keyword evidence="8 9" id="KW-0472">Membrane</keyword>
<feature type="transmembrane region" description="Helical" evidence="9">
    <location>
        <begin position="12"/>
        <end position="31"/>
    </location>
</feature>
<reference evidence="10" key="1">
    <citation type="journal article" date="2018" name="Genome Announc.">
        <title>Fifty-Six Draft Genome Sequences of 10 Lactobacillus Species from 22 Commercial Dietary Supplements.</title>
        <authorList>
            <person name="Gangiredla J."/>
            <person name="Barnaba T.J."/>
            <person name="Mammel M.K."/>
            <person name="Lacher D.W."/>
            <person name="Elkins C.A."/>
            <person name="Lampel K.A."/>
            <person name="Whitehouse C.A."/>
            <person name="Tartera C."/>
        </authorList>
    </citation>
    <scope>NUCLEOTIDE SEQUENCE</scope>
    <source>
        <strain evidence="10">DS12_10</strain>
    </source>
</reference>
<dbReference type="Pfam" id="PF13520">
    <property type="entry name" value="AA_permease_2"/>
    <property type="match status" value="1"/>
</dbReference>
<accession>A0A081NS46</accession>
<proteinExistence type="inferred from homology"/>
<keyword evidence="6" id="KW-0029">Amino-acid transport</keyword>
<organism evidence="11 13">
    <name type="scientific">Limosilactobacillus reuteri</name>
    <name type="common">Lactobacillus reuteri</name>
    <dbReference type="NCBI Taxonomy" id="1598"/>
    <lineage>
        <taxon>Bacteria</taxon>
        <taxon>Bacillati</taxon>
        <taxon>Bacillota</taxon>
        <taxon>Bacilli</taxon>
        <taxon>Lactobacillales</taxon>
        <taxon>Lactobacillaceae</taxon>
        <taxon>Limosilactobacillus</taxon>
    </lineage>
</organism>
<dbReference type="GO" id="GO:0022857">
    <property type="term" value="F:transmembrane transporter activity"/>
    <property type="evidence" value="ECO:0007669"/>
    <property type="project" value="InterPro"/>
</dbReference>
<dbReference type="AlphaFoldDB" id="A0A081NS46"/>
<dbReference type="PANTHER" id="PTHR42770">
    <property type="entry name" value="AMINO ACID TRANSPORTER-RELATED"/>
    <property type="match status" value="1"/>
</dbReference>
<evidence type="ECO:0000256" key="4">
    <source>
        <dbReference type="ARBA" id="ARBA00022475"/>
    </source>
</evidence>
<evidence type="ECO:0000256" key="1">
    <source>
        <dbReference type="ARBA" id="ARBA00004651"/>
    </source>
</evidence>
<dbReference type="PANTHER" id="PTHR42770:SF4">
    <property type="entry name" value="ARGININE_ORNITHINE ANTIPORTER-RELATED"/>
    <property type="match status" value="1"/>
</dbReference>
<keyword evidence="3" id="KW-0813">Transport</keyword>
<feature type="transmembrane region" description="Helical" evidence="9">
    <location>
        <begin position="363"/>
        <end position="381"/>
    </location>
</feature>
<comment type="caution">
    <text evidence="11">The sequence shown here is derived from an EMBL/GenBank/DDBJ whole genome shotgun (WGS) entry which is preliminary data.</text>
</comment>